<keyword evidence="4" id="KW-0238">DNA-binding</keyword>
<dbReference type="Gene3D" id="1.10.8.60">
    <property type="match status" value="1"/>
</dbReference>
<evidence type="ECO:0000313" key="8">
    <source>
        <dbReference type="EMBL" id="TKJ41618.1"/>
    </source>
</evidence>
<dbReference type="PROSITE" id="PS00688">
    <property type="entry name" value="SIGMA54_INTERACT_3"/>
    <property type="match status" value="1"/>
</dbReference>
<dbReference type="PROSITE" id="PS50045">
    <property type="entry name" value="SIGMA54_INTERACT_4"/>
    <property type="match status" value="1"/>
</dbReference>
<keyword evidence="1" id="KW-0547">Nucleotide-binding</keyword>
<dbReference type="AlphaFoldDB" id="A0A532V3A0"/>
<dbReference type="CDD" id="cd00009">
    <property type="entry name" value="AAA"/>
    <property type="match status" value="1"/>
</dbReference>
<dbReference type="Gene3D" id="1.10.10.60">
    <property type="entry name" value="Homeodomain-like"/>
    <property type="match status" value="1"/>
</dbReference>
<dbReference type="GO" id="GO:0043565">
    <property type="term" value="F:sequence-specific DNA binding"/>
    <property type="evidence" value="ECO:0007669"/>
    <property type="project" value="InterPro"/>
</dbReference>
<dbReference type="InterPro" id="IPR009057">
    <property type="entry name" value="Homeodomain-like_sf"/>
</dbReference>
<dbReference type="GO" id="GO:0005524">
    <property type="term" value="F:ATP binding"/>
    <property type="evidence" value="ECO:0007669"/>
    <property type="project" value="UniProtKB-KW"/>
</dbReference>
<gene>
    <name evidence="8" type="ORF">CEE37_03365</name>
</gene>
<dbReference type="InterPro" id="IPR025944">
    <property type="entry name" value="Sigma_54_int_dom_CS"/>
</dbReference>
<dbReference type="InterPro" id="IPR025943">
    <property type="entry name" value="Sigma_54_int_dom_ATP-bd_2"/>
</dbReference>
<dbReference type="SUPFAM" id="SSF46689">
    <property type="entry name" value="Homeodomain-like"/>
    <property type="match status" value="1"/>
</dbReference>
<dbReference type="FunFam" id="3.40.50.300:FF:000006">
    <property type="entry name" value="DNA-binding transcriptional regulator NtrC"/>
    <property type="match status" value="1"/>
</dbReference>
<evidence type="ECO:0000256" key="5">
    <source>
        <dbReference type="ARBA" id="ARBA00023159"/>
    </source>
</evidence>
<keyword evidence="2" id="KW-0067">ATP-binding</keyword>
<evidence type="ECO:0000256" key="6">
    <source>
        <dbReference type="ARBA" id="ARBA00023163"/>
    </source>
</evidence>
<organism evidence="8 9">
    <name type="scientific">candidate division LCP-89 bacterium B3_LCP</name>
    <dbReference type="NCBI Taxonomy" id="2012998"/>
    <lineage>
        <taxon>Bacteria</taxon>
        <taxon>Pseudomonadati</taxon>
        <taxon>Bacteria division LCP-89</taxon>
    </lineage>
</organism>
<dbReference type="Pfam" id="PF25601">
    <property type="entry name" value="AAA_lid_14"/>
    <property type="match status" value="1"/>
</dbReference>
<sequence length="330" mass="37363">MASDVIDTANQRMRELYRISTERIARAASSVLIFGESGTGKERMAGLLHAHSQRSRNPFIKVNCAALPEGILESELFGHEKGAFTGAIARRQGCFERAHTGTIFLDEVADLSPLVQAKLLRVIQEREFERVGGSATIKVDVRIIAATNKFLEDEVRGGKFREDLYFRLNVISIEIPPLRERKEDIPLLAEKFLEKFCIENQRKRQYLTSDTEDYLQCYHWPGNIRELENLIERLTVLVPADTITIEDLPREITNPEQSSPNIGINHPPTLKAAREQLERGMIEQTLARCRGNVTASSAILGIARKNLQHKIRQYGIEPAQYRGQRADTEA</sequence>
<accession>A0A532V3A0</accession>
<keyword evidence="3" id="KW-0805">Transcription regulation</keyword>
<dbReference type="InterPro" id="IPR027417">
    <property type="entry name" value="P-loop_NTPase"/>
</dbReference>
<dbReference type="PROSITE" id="PS00675">
    <property type="entry name" value="SIGMA54_INTERACT_1"/>
    <property type="match status" value="1"/>
</dbReference>
<name>A0A532V3A0_UNCL8</name>
<dbReference type="Gene3D" id="3.40.50.300">
    <property type="entry name" value="P-loop containing nucleotide triphosphate hydrolases"/>
    <property type="match status" value="1"/>
</dbReference>
<dbReference type="SUPFAM" id="SSF52540">
    <property type="entry name" value="P-loop containing nucleoside triphosphate hydrolases"/>
    <property type="match status" value="1"/>
</dbReference>
<keyword evidence="6" id="KW-0804">Transcription</keyword>
<dbReference type="PANTHER" id="PTHR32071">
    <property type="entry name" value="TRANSCRIPTIONAL REGULATORY PROTEIN"/>
    <property type="match status" value="1"/>
</dbReference>
<evidence type="ECO:0000256" key="3">
    <source>
        <dbReference type="ARBA" id="ARBA00023015"/>
    </source>
</evidence>
<dbReference type="SMART" id="SM00382">
    <property type="entry name" value="AAA"/>
    <property type="match status" value="1"/>
</dbReference>
<dbReference type="Pfam" id="PF02954">
    <property type="entry name" value="HTH_8"/>
    <property type="match status" value="1"/>
</dbReference>
<dbReference type="InterPro" id="IPR003593">
    <property type="entry name" value="AAA+_ATPase"/>
</dbReference>
<dbReference type="PROSITE" id="PS00676">
    <property type="entry name" value="SIGMA54_INTERACT_2"/>
    <property type="match status" value="1"/>
</dbReference>
<feature type="domain" description="Sigma-54 factor interaction" evidence="7">
    <location>
        <begin position="22"/>
        <end position="236"/>
    </location>
</feature>
<dbReference type="PRINTS" id="PR01590">
    <property type="entry name" value="HTHFIS"/>
</dbReference>
<dbReference type="InterPro" id="IPR002197">
    <property type="entry name" value="HTH_Fis"/>
</dbReference>
<proteinExistence type="predicted"/>
<dbReference type="FunFam" id="1.10.8.60:FF:000014">
    <property type="entry name" value="DNA-binding transcriptional regulator NtrC"/>
    <property type="match status" value="1"/>
</dbReference>
<dbReference type="GO" id="GO:0006355">
    <property type="term" value="P:regulation of DNA-templated transcription"/>
    <property type="evidence" value="ECO:0007669"/>
    <property type="project" value="InterPro"/>
</dbReference>
<dbReference type="InterPro" id="IPR025662">
    <property type="entry name" value="Sigma_54_int_dom_ATP-bd_1"/>
</dbReference>
<evidence type="ECO:0000259" key="7">
    <source>
        <dbReference type="PROSITE" id="PS50045"/>
    </source>
</evidence>
<dbReference type="Pfam" id="PF00158">
    <property type="entry name" value="Sigma54_activat"/>
    <property type="match status" value="1"/>
</dbReference>
<dbReference type="Proteomes" id="UP000319619">
    <property type="component" value="Unassembled WGS sequence"/>
</dbReference>
<evidence type="ECO:0000313" key="9">
    <source>
        <dbReference type="Proteomes" id="UP000319619"/>
    </source>
</evidence>
<dbReference type="EMBL" id="NJBN01000002">
    <property type="protein sequence ID" value="TKJ41618.1"/>
    <property type="molecule type" value="Genomic_DNA"/>
</dbReference>
<evidence type="ECO:0000256" key="4">
    <source>
        <dbReference type="ARBA" id="ARBA00023125"/>
    </source>
</evidence>
<protein>
    <recommendedName>
        <fullName evidence="7">Sigma-54 factor interaction domain-containing protein</fullName>
    </recommendedName>
</protein>
<comment type="caution">
    <text evidence="8">The sequence shown here is derived from an EMBL/GenBank/DDBJ whole genome shotgun (WGS) entry which is preliminary data.</text>
</comment>
<reference evidence="8 9" key="1">
    <citation type="submission" date="2017-06" db="EMBL/GenBank/DDBJ databases">
        <title>Novel microbial phyla capable of carbon fixation and sulfur reduction in deep-sea sediments.</title>
        <authorList>
            <person name="Huang J."/>
            <person name="Baker B."/>
            <person name="Wang Y."/>
        </authorList>
    </citation>
    <scope>NUCLEOTIDE SEQUENCE [LARGE SCALE GENOMIC DNA]</scope>
    <source>
        <strain evidence="8">B3_LCP</strain>
    </source>
</reference>
<evidence type="ECO:0000256" key="2">
    <source>
        <dbReference type="ARBA" id="ARBA00022840"/>
    </source>
</evidence>
<keyword evidence="5" id="KW-0010">Activator</keyword>
<dbReference type="InterPro" id="IPR058031">
    <property type="entry name" value="AAA_lid_NorR"/>
</dbReference>
<evidence type="ECO:0000256" key="1">
    <source>
        <dbReference type="ARBA" id="ARBA00022741"/>
    </source>
</evidence>
<dbReference type="InterPro" id="IPR002078">
    <property type="entry name" value="Sigma_54_int"/>
</dbReference>